<dbReference type="SUPFAM" id="SSF52283">
    <property type="entry name" value="Formate/glycerate dehydrogenase catalytic domain-like"/>
    <property type="match status" value="1"/>
</dbReference>
<feature type="domain" description="S-adenosyl-L-homocysteine hydrolase NAD binding" evidence="5">
    <location>
        <begin position="183"/>
        <end position="343"/>
    </location>
</feature>
<evidence type="ECO:0000256" key="2">
    <source>
        <dbReference type="ARBA" id="ARBA00007122"/>
    </source>
</evidence>
<evidence type="ECO:0000313" key="7">
    <source>
        <dbReference type="Proteomes" id="UP000184089"/>
    </source>
</evidence>
<dbReference type="Pfam" id="PF05221">
    <property type="entry name" value="AdoHcyase"/>
    <property type="match status" value="1"/>
</dbReference>
<dbReference type="Pfam" id="PF00670">
    <property type="entry name" value="AdoHcyase_NAD"/>
    <property type="match status" value="1"/>
</dbReference>
<dbReference type="SMART" id="SM00997">
    <property type="entry name" value="AdoHcyase_NAD"/>
    <property type="match status" value="1"/>
</dbReference>
<sequence length="393" mass="42764">MLRSKIDDRALAPQGEAEVAWRRAKMPVLRQFGERYGREKPFAGRSLLICMHCEPKAAVRTEVLLRGGAERIVFVGNLGSTKPGTAAYLAGLPGVTVLAGRGDRLEDLRQNLRAALAEGPYDLLMDNGAGILQQFAREAPAWRPLGGIEETRSGRLILEREGIAPDFPLLVIDDSPVKRLIENEAGVGQSVVDGILRATSMLLGGKPVLVVGYGYCGAGITQRLRALGAQTMVWDTDPVRLLKARVEGHRTGALEELLPRAELVVTVTGRFDVLGPRHLPLLRDGAILCNAGHYNMEIDVEGLRATAREVRRLPGEIEEFRFADRSAYLLQSANPINLAAGAGNPLEVMDLGYALQLLSLEEILAGRARPGIQPLPPSVDREACRLCLESWPQ</sequence>
<comment type="caution">
    <text evidence="6">The sequence shown here is derived from an EMBL/GenBank/DDBJ whole genome shotgun (WGS) entry which is preliminary data.</text>
</comment>
<evidence type="ECO:0000313" key="6">
    <source>
        <dbReference type="EMBL" id="SHG36134.1"/>
    </source>
</evidence>
<dbReference type="AlphaFoldDB" id="A0AAQ1MFF3"/>
<dbReference type="Proteomes" id="UP000184089">
    <property type="component" value="Unassembled WGS sequence"/>
</dbReference>
<organism evidence="6 7">
    <name type="scientific">Bittarella massiliensis</name>
    <name type="common">ex Durand et al. 2017</name>
    <dbReference type="NCBI Taxonomy" id="1720313"/>
    <lineage>
        <taxon>Bacteria</taxon>
        <taxon>Bacillati</taxon>
        <taxon>Bacillota</taxon>
        <taxon>Clostridia</taxon>
        <taxon>Eubacteriales</taxon>
        <taxon>Oscillospiraceae</taxon>
        <taxon>Bittarella (ex Durand et al. 2017)</taxon>
    </lineage>
</organism>
<dbReference type="InterPro" id="IPR015878">
    <property type="entry name" value="Ado_hCys_hydrolase_NAD-bd"/>
</dbReference>
<keyword evidence="3" id="KW-0554">One-carbon metabolism</keyword>
<dbReference type="RefSeq" id="WP_044992975.1">
    <property type="nucleotide sequence ID" value="NZ_FQVY01000003.1"/>
</dbReference>
<dbReference type="InterPro" id="IPR036291">
    <property type="entry name" value="NAD(P)-bd_dom_sf"/>
</dbReference>
<evidence type="ECO:0000256" key="4">
    <source>
        <dbReference type="ARBA" id="ARBA00023027"/>
    </source>
</evidence>
<comment type="cofactor">
    <cofactor evidence="1">
        <name>NAD(+)</name>
        <dbReference type="ChEBI" id="CHEBI:57540"/>
    </cofactor>
</comment>
<name>A0AAQ1MFF3_9FIRM</name>
<dbReference type="GO" id="GO:0033353">
    <property type="term" value="P:S-adenosylmethionine cycle"/>
    <property type="evidence" value="ECO:0007669"/>
    <property type="project" value="TreeGrafter"/>
</dbReference>
<dbReference type="GO" id="GO:0005829">
    <property type="term" value="C:cytosol"/>
    <property type="evidence" value="ECO:0007669"/>
    <property type="project" value="TreeGrafter"/>
</dbReference>
<accession>A0AAQ1MFF3</accession>
<dbReference type="Gene3D" id="3.40.50.720">
    <property type="entry name" value="NAD(P)-binding Rossmann-like Domain"/>
    <property type="match status" value="1"/>
</dbReference>
<keyword evidence="4" id="KW-0520">NAD</keyword>
<dbReference type="PANTHER" id="PTHR23420">
    <property type="entry name" value="ADENOSYLHOMOCYSTEINASE"/>
    <property type="match status" value="1"/>
</dbReference>
<evidence type="ECO:0000259" key="5">
    <source>
        <dbReference type="SMART" id="SM00997"/>
    </source>
</evidence>
<dbReference type="SUPFAM" id="SSF51735">
    <property type="entry name" value="NAD(P)-binding Rossmann-fold domains"/>
    <property type="match status" value="1"/>
</dbReference>
<dbReference type="GO" id="GO:0006730">
    <property type="term" value="P:one-carbon metabolic process"/>
    <property type="evidence" value="ECO:0007669"/>
    <property type="project" value="UniProtKB-KW"/>
</dbReference>
<dbReference type="Gene3D" id="3.40.50.1480">
    <property type="entry name" value="Adenosylhomocysteinase-like"/>
    <property type="match status" value="1"/>
</dbReference>
<reference evidence="7" key="1">
    <citation type="submission" date="2016-11" db="EMBL/GenBank/DDBJ databases">
        <authorList>
            <person name="Jaros S."/>
            <person name="Januszkiewicz K."/>
            <person name="Wedrychowicz H."/>
        </authorList>
    </citation>
    <scope>NUCLEOTIDE SEQUENCE [LARGE SCALE GENOMIC DNA]</scope>
    <source>
        <strain evidence="7">DSM 4029</strain>
    </source>
</reference>
<gene>
    <name evidence="6" type="ORF">SAMN05444424_2245</name>
</gene>
<dbReference type="InterPro" id="IPR000043">
    <property type="entry name" value="Adenosylhomocysteinase-like"/>
</dbReference>
<dbReference type="InterPro" id="IPR042172">
    <property type="entry name" value="Adenosylhomocyst_ase-like_sf"/>
</dbReference>
<dbReference type="GO" id="GO:0004013">
    <property type="term" value="F:adenosylhomocysteinase activity"/>
    <property type="evidence" value="ECO:0007669"/>
    <property type="project" value="TreeGrafter"/>
</dbReference>
<dbReference type="SMART" id="SM00996">
    <property type="entry name" value="AdoHcyase"/>
    <property type="match status" value="1"/>
</dbReference>
<proteinExistence type="inferred from homology"/>
<comment type="similarity">
    <text evidence="2">Belongs to the adenosylhomocysteinase family.</text>
</comment>
<dbReference type="NCBIfam" id="NF004005">
    <property type="entry name" value="PRK05476.2-3"/>
    <property type="match status" value="1"/>
</dbReference>
<dbReference type="EMBL" id="FQVY01000003">
    <property type="protein sequence ID" value="SHG36134.1"/>
    <property type="molecule type" value="Genomic_DNA"/>
</dbReference>
<evidence type="ECO:0000256" key="1">
    <source>
        <dbReference type="ARBA" id="ARBA00001911"/>
    </source>
</evidence>
<protein>
    <submittedName>
        <fullName evidence="6">Adenosylhomocysteinase</fullName>
    </submittedName>
</protein>
<dbReference type="PANTHER" id="PTHR23420:SF0">
    <property type="entry name" value="ADENOSYLHOMOCYSTEINASE"/>
    <property type="match status" value="1"/>
</dbReference>
<evidence type="ECO:0000256" key="3">
    <source>
        <dbReference type="ARBA" id="ARBA00022563"/>
    </source>
</evidence>